<evidence type="ECO:0000313" key="8">
    <source>
        <dbReference type="EMBL" id="MDI6451270.1"/>
    </source>
</evidence>
<feature type="chain" id="PRO_5043655822" evidence="6">
    <location>
        <begin position="27"/>
        <end position="815"/>
    </location>
</feature>
<dbReference type="EMBL" id="JASCXX010000031">
    <property type="protein sequence ID" value="MDI6451270.1"/>
    <property type="molecule type" value="Genomic_DNA"/>
</dbReference>
<gene>
    <name evidence="8" type="ORF">QJ522_19570</name>
</gene>
<dbReference type="SUPFAM" id="SSF51905">
    <property type="entry name" value="FAD/NAD(P)-binding domain"/>
    <property type="match status" value="1"/>
</dbReference>
<keyword evidence="2" id="KW-0479">Metal-binding</keyword>
<evidence type="ECO:0000256" key="1">
    <source>
        <dbReference type="ARBA" id="ARBA00022485"/>
    </source>
</evidence>
<evidence type="ECO:0000256" key="6">
    <source>
        <dbReference type="SAM" id="SignalP"/>
    </source>
</evidence>
<dbReference type="Pfam" id="PF21294">
    <property type="entry name" value="Polysacc_lyase_14"/>
    <property type="match status" value="1"/>
</dbReference>
<comment type="caution">
    <text evidence="8">The sequence shown here is derived from an EMBL/GenBank/DDBJ whole genome shotgun (WGS) entry which is preliminary data.</text>
</comment>
<name>A0AAW6U2Y8_9BACT</name>
<organism evidence="8 9">
    <name type="scientific">Anaerobaca lacustris</name>
    <dbReference type="NCBI Taxonomy" id="3044600"/>
    <lineage>
        <taxon>Bacteria</taxon>
        <taxon>Pseudomonadati</taxon>
        <taxon>Planctomycetota</taxon>
        <taxon>Phycisphaerae</taxon>
        <taxon>Sedimentisphaerales</taxon>
        <taxon>Anaerobacaceae</taxon>
        <taxon>Anaerobaca</taxon>
    </lineage>
</organism>
<dbReference type="GO" id="GO:0046872">
    <property type="term" value="F:metal ion binding"/>
    <property type="evidence" value="ECO:0007669"/>
    <property type="project" value="UniProtKB-KW"/>
</dbReference>
<dbReference type="InterPro" id="IPR039650">
    <property type="entry name" value="HdrA-like"/>
</dbReference>
<keyword evidence="3" id="KW-0560">Oxidoreductase</keyword>
<dbReference type="PANTHER" id="PTHR43498">
    <property type="entry name" value="FERREDOXIN:COB-COM HETERODISULFIDE REDUCTASE SUBUNIT A"/>
    <property type="match status" value="1"/>
</dbReference>
<dbReference type="Proteomes" id="UP001431776">
    <property type="component" value="Unassembled WGS sequence"/>
</dbReference>
<keyword evidence="1" id="KW-0004">4Fe-4S</keyword>
<protein>
    <submittedName>
        <fullName evidence="8">FAD-dependent oxidoreductase</fullName>
    </submittedName>
</protein>
<accession>A0AAW6U2Y8</accession>
<dbReference type="PANTHER" id="PTHR43498:SF1">
    <property type="entry name" value="COB--COM HETERODISULFIDE REDUCTASE IRON-SULFUR SUBUNIT A"/>
    <property type="match status" value="1"/>
</dbReference>
<evidence type="ECO:0000259" key="7">
    <source>
        <dbReference type="Pfam" id="PF21294"/>
    </source>
</evidence>
<proteinExistence type="predicted"/>
<dbReference type="InterPro" id="IPR048958">
    <property type="entry name" value="Polysacc_lyase_14"/>
</dbReference>
<keyword evidence="9" id="KW-1185">Reference proteome</keyword>
<feature type="domain" description="Polysaccharide lyase 14" evidence="7">
    <location>
        <begin position="110"/>
        <end position="281"/>
    </location>
</feature>
<evidence type="ECO:0000256" key="5">
    <source>
        <dbReference type="ARBA" id="ARBA00023014"/>
    </source>
</evidence>
<keyword evidence="6" id="KW-0732">Signal</keyword>
<dbReference type="Gene3D" id="2.60.120.200">
    <property type="match status" value="1"/>
</dbReference>
<dbReference type="InterPro" id="IPR036188">
    <property type="entry name" value="FAD/NAD-bd_sf"/>
</dbReference>
<evidence type="ECO:0000313" key="9">
    <source>
        <dbReference type="Proteomes" id="UP001431776"/>
    </source>
</evidence>
<sequence length="815" mass="91763">MFMWNRLKTVALVSGFICFCVAPVAAALQVPIGKGLAARYPGDEGIGNDPDVVVAADFESDAWRQDFAGGNRPTVSVVAEDEERAFQPLRGKALRIKVPQGEHYGASIEYDFKKKLGHEPEEVYFRYYLRFGSDWDPARGGKLPGIGGTYGRGGWGGRPSDGRNGWSARGQFNGQRDGTTPIGFYCYHADMKGRYGNSWIWERDGLGDLENNRWYCIEQYARLNTPGQNDGVLRGWVDGRLAFEKTDIRMRDVAELKIQSIWINLYHGGTWSARSDDHLFIDNVVVAKQYIGPMAHEADVVVYGGTSAGVIAAVQAVRMGKSVVLVGPDKHLGGLSSGGLGWTDTGRKEVIGGLARQFYHRIWRQYQQDDAWKWQKRSEYGNRGQGTPAIDGAERTMWIFEPHVAEKVFEDLIAEHEIPVYRDEWLDRAHGVRKAGGRIESISMLSGRTFHGRMFIDATYEGDLMASAGVSYHVGREANSQYNEMWNGVQVGVLHHRHWFMEPVDPYVVPGDPSSGLLPRISGEDPGEKGQADHRVQAYCFRMCLTNVPENRVPFPRPDGYDPGQYELLLRVFDTGWRETFHKFDPIPNRKTDTNNHGPFSTDNIGYNYDYPDGSYERRREIVAEHETYQKGLMYFIANDPRVPADVQERMQQWGLAKDEFGDNGHWPHQLYVRESRRMIGEYVMTENDVLCKRPVPQPVGMGSYTLDSHNVRRYVKPDGYVQNEGDIGVSPPEPYRIAYGALCPKKDECENLLVPVCVSSSHIAFGSIRMEPVFMILGHSAATAAAQAIDAACAVQDVDYDGLRTRLLEDDQRL</sequence>
<evidence type="ECO:0000256" key="2">
    <source>
        <dbReference type="ARBA" id="ARBA00022723"/>
    </source>
</evidence>
<feature type="signal peptide" evidence="6">
    <location>
        <begin position="1"/>
        <end position="26"/>
    </location>
</feature>
<evidence type="ECO:0000256" key="3">
    <source>
        <dbReference type="ARBA" id="ARBA00023002"/>
    </source>
</evidence>
<evidence type="ECO:0000256" key="4">
    <source>
        <dbReference type="ARBA" id="ARBA00023004"/>
    </source>
</evidence>
<reference evidence="8" key="1">
    <citation type="submission" date="2023-05" db="EMBL/GenBank/DDBJ databases">
        <title>Anaerotaeda fermentans gen. nov., sp. nov., a novel anaerobic planctomycete of the new family within the order Sedimentisphaerales isolated from Taman Peninsula, Russia.</title>
        <authorList>
            <person name="Khomyakova M.A."/>
            <person name="Merkel A.Y."/>
            <person name="Slobodkin A.I."/>
        </authorList>
    </citation>
    <scope>NUCLEOTIDE SEQUENCE</scope>
    <source>
        <strain evidence="8">M17dextr</strain>
    </source>
</reference>
<dbReference type="GO" id="GO:0051539">
    <property type="term" value="F:4 iron, 4 sulfur cluster binding"/>
    <property type="evidence" value="ECO:0007669"/>
    <property type="project" value="UniProtKB-KW"/>
</dbReference>
<keyword evidence="4" id="KW-0408">Iron</keyword>
<keyword evidence="5" id="KW-0411">Iron-sulfur</keyword>
<dbReference type="GO" id="GO:0016491">
    <property type="term" value="F:oxidoreductase activity"/>
    <property type="evidence" value="ECO:0007669"/>
    <property type="project" value="UniProtKB-KW"/>
</dbReference>
<dbReference type="Pfam" id="PF12831">
    <property type="entry name" value="FAD_oxidored"/>
    <property type="match status" value="1"/>
</dbReference>
<dbReference type="AlphaFoldDB" id="A0AAW6U2Y8"/>
<dbReference type="RefSeq" id="WP_349246678.1">
    <property type="nucleotide sequence ID" value="NZ_JASCXX010000031.1"/>
</dbReference>